<evidence type="ECO:0000313" key="3">
    <source>
        <dbReference type="EMBL" id="PWA76876.1"/>
    </source>
</evidence>
<dbReference type="Pfam" id="PF03732">
    <property type="entry name" value="Retrotrans_gag"/>
    <property type="match status" value="1"/>
</dbReference>
<reference evidence="3 4" key="1">
    <citation type="journal article" date="2018" name="Mol. Plant">
        <title>The genome of Artemisia annua provides insight into the evolution of Asteraceae family and artemisinin biosynthesis.</title>
        <authorList>
            <person name="Shen Q."/>
            <person name="Zhang L."/>
            <person name="Liao Z."/>
            <person name="Wang S."/>
            <person name="Yan T."/>
            <person name="Shi P."/>
            <person name="Liu M."/>
            <person name="Fu X."/>
            <person name="Pan Q."/>
            <person name="Wang Y."/>
            <person name="Lv Z."/>
            <person name="Lu X."/>
            <person name="Zhang F."/>
            <person name="Jiang W."/>
            <person name="Ma Y."/>
            <person name="Chen M."/>
            <person name="Hao X."/>
            <person name="Li L."/>
            <person name="Tang Y."/>
            <person name="Lv G."/>
            <person name="Zhou Y."/>
            <person name="Sun X."/>
            <person name="Brodelius P.E."/>
            <person name="Rose J.K.C."/>
            <person name="Tang K."/>
        </authorList>
    </citation>
    <scope>NUCLEOTIDE SEQUENCE [LARGE SCALE GENOMIC DNA]</scope>
    <source>
        <strain evidence="4">cv. Huhao1</strain>
        <tissue evidence="3">Leaf</tissue>
    </source>
</reference>
<gene>
    <name evidence="3" type="ORF">CTI12_AA230070</name>
</gene>
<evidence type="ECO:0000259" key="2">
    <source>
        <dbReference type="PROSITE" id="PS50158"/>
    </source>
</evidence>
<organism evidence="3 4">
    <name type="scientific">Artemisia annua</name>
    <name type="common">Sweet wormwood</name>
    <dbReference type="NCBI Taxonomy" id="35608"/>
    <lineage>
        <taxon>Eukaryota</taxon>
        <taxon>Viridiplantae</taxon>
        <taxon>Streptophyta</taxon>
        <taxon>Embryophyta</taxon>
        <taxon>Tracheophyta</taxon>
        <taxon>Spermatophyta</taxon>
        <taxon>Magnoliopsida</taxon>
        <taxon>eudicotyledons</taxon>
        <taxon>Gunneridae</taxon>
        <taxon>Pentapetalae</taxon>
        <taxon>asterids</taxon>
        <taxon>campanulids</taxon>
        <taxon>Asterales</taxon>
        <taxon>Asteraceae</taxon>
        <taxon>Asteroideae</taxon>
        <taxon>Anthemideae</taxon>
        <taxon>Artemisiinae</taxon>
        <taxon>Artemisia</taxon>
    </lineage>
</organism>
<keyword evidence="1" id="KW-0863">Zinc-finger</keyword>
<dbReference type="Proteomes" id="UP000245207">
    <property type="component" value="Unassembled WGS sequence"/>
</dbReference>
<keyword evidence="4" id="KW-1185">Reference proteome</keyword>
<dbReference type="EMBL" id="PKPP01002207">
    <property type="protein sequence ID" value="PWA76876.1"/>
    <property type="molecule type" value="Genomic_DNA"/>
</dbReference>
<dbReference type="GO" id="GO:0003676">
    <property type="term" value="F:nucleic acid binding"/>
    <property type="evidence" value="ECO:0007669"/>
    <property type="project" value="InterPro"/>
</dbReference>
<dbReference type="GO" id="GO:0008270">
    <property type="term" value="F:zinc ion binding"/>
    <property type="evidence" value="ECO:0007669"/>
    <property type="project" value="UniProtKB-KW"/>
</dbReference>
<comment type="caution">
    <text evidence="3">The sequence shown here is derived from an EMBL/GenBank/DDBJ whole genome shotgun (WGS) entry which is preliminary data.</text>
</comment>
<dbReference type="PANTHER" id="PTHR34482:SF57">
    <property type="entry name" value="RETROTRANSPOSON GAG DOMAIN-CONTAINING PROTEIN"/>
    <property type="match status" value="1"/>
</dbReference>
<dbReference type="PANTHER" id="PTHR34482">
    <property type="entry name" value="DNA DAMAGE-INDUCIBLE PROTEIN 1-LIKE"/>
    <property type="match status" value="1"/>
</dbReference>
<dbReference type="OrthoDB" id="1936908at2759"/>
<dbReference type="InterPro" id="IPR005162">
    <property type="entry name" value="Retrotrans_gag_dom"/>
</dbReference>
<dbReference type="AlphaFoldDB" id="A0A2U1NTP8"/>
<dbReference type="PROSITE" id="PS50158">
    <property type="entry name" value="ZF_CCHC"/>
    <property type="match status" value="1"/>
</dbReference>
<proteinExistence type="predicted"/>
<name>A0A2U1NTP8_ARTAN</name>
<keyword evidence="1" id="KW-0862">Zinc</keyword>
<protein>
    <submittedName>
        <fullName evidence="3">Zinc finger, CCHC-type, Retrotransposon gag domain protein</fullName>
    </submittedName>
</protein>
<accession>A0A2U1NTP8</accession>
<evidence type="ECO:0000313" key="4">
    <source>
        <dbReference type="Proteomes" id="UP000245207"/>
    </source>
</evidence>
<feature type="domain" description="CCHC-type" evidence="2">
    <location>
        <begin position="182"/>
        <end position="195"/>
    </location>
</feature>
<dbReference type="InterPro" id="IPR001878">
    <property type="entry name" value="Znf_CCHC"/>
</dbReference>
<sequence length="198" mass="23406">MLWIRDIEHIFMIMKRCGKDKCDDEDKVMHGVSKLRSEALLWWDKVKDTNGRTKMTWSKFIELFKEEFCPIRIELSLFEEHKTLKRGSNQTVKEYTDRFEELWWFVSEYLTPEKRKIYSFVWGLRDDIKKFISPSHMITWEKTIAVASAIEDENNKRLEISRCTDCGKIHGSGECLYVPNECTSCGAKGHRAHECLAL</sequence>
<keyword evidence="1" id="KW-0479">Metal-binding</keyword>
<evidence type="ECO:0000256" key="1">
    <source>
        <dbReference type="PROSITE-ProRule" id="PRU00047"/>
    </source>
</evidence>